<keyword evidence="3 7" id="KW-0808">Transferase</keyword>
<keyword evidence="2 7" id="KW-0489">Methyltransferase</keyword>
<dbReference type="AlphaFoldDB" id="A0A6S6UJB7"/>
<dbReference type="PIRSF" id="PIRSF003085">
    <property type="entry name" value="CMAS"/>
    <property type="match status" value="1"/>
</dbReference>
<dbReference type="GO" id="GO:0032259">
    <property type="term" value="P:methylation"/>
    <property type="evidence" value="ECO:0007669"/>
    <property type="project" value="UniProtKB-KW"/>
</dbReference>
<evidence type="ECO:0000256" key="6">
    <source>
        <dbReference type="PIRSR" id="PIRSR003085-1"/>
    </source>
</evidence>
<evidence type="ECO:0000256" key="5">
    <source>
        <dbReference type="ARBA" id="ARBA00023098"/>
    </source>
</evidence>
<dbReference type="SUPFAM" id="SSF53335">
    <property type="entry name" value="S-adenosyl-L-methionine-dependent methyltransferases"/>
    <property type="match status" value="1"/>
</dbReference>
<accession>A0A6S6UJB7</accession>
<feature type="active site" evidence="6">
    <location>
        <position position="396"/>
    </location>
</feature>
<keyword evidence="5" id="KW-0443">Lipid metabolism</keyword>
<dbReference type="InterPro" id="IPR003333">
    <property type="entry name" value="CMAS"/>
</dbReference>
<evidence type="ECO:0000256" key="4">
    <source>
        <dbReference type="ARBA" id="ARBA00022691"/>
    </source>
</evidence>
<dbReference type="GO" id="GO:0008610">
    <property type="term" value="P:lipid biosynthetic process"/>
    <property type="evidence" value="ECO:0007669"/>
    <property type="project" value="InterPro"/>
</dbReference>
<dbReference type="InterPro" id="IPR050723">
    <property type="entry name" value="CFA/CMAS"/>
</dbReference>
<evidence type="ECO:0000256" key="2">
    <source>
        <dbReference type="ARBA" id="ARBA00022603"/>
    </source>
</evidence>
<organism evidence="7">
    <name type="scientific">uncultured Thiotrichaceae bacterium</name>
    <dbReference type="NCBI Taxonomy" id="298394"/>
    <lineage>
        <taxon>Bacteria</taxon>
        <taxon>Pseudomonadati</taxon>
        <taxon>Pseudomonadota</taxon>
        <taxon>Gammaproteobacteria</taxon>
        <taxon>Thiotrichales</taxon>
        <taxon>Thiotrichaceae</taxon>
        <taxon>environmental samples</taxon>
    </lineage>
</organism>
<reference evidence="7" key="1">
    <citation type="submission" date="2020-01" db="EMBL/GenBank/DDBJ databases">
        <authorList>
            <person name="Meier V. D."/>
            <person name="Meier V D."/>
        </authorList>
    </citation>
    <scope>NUCLEOTIDE SEQUENCE</scope>
    <source>
        <strain evidence="7">HLG_WM_MAG_09</strain>
    </source>
</reference>
<proteinExistence type="inferred from homology"/>
<dbReference type="InterPro" id="IPR029063">
    <property type="entry name" value="SAM-dependent_MTases_sf"/>
</dbReference>
<keyword evidence="4" id="KW-0949">S-adenosyl-L-methionine</keyword>
<gene>
    <name evidence="7" type="ORF">HELGO_WM7571</name>
</gene>
<dbReference type="GO" id="GO:0008168">
    <property type="term" value="F:methyltransferase activity"/>
    <property type="evidence" value="ECO:0007669"/>
    <property type="project" value="UniProtKB-KW"/>
</dbReference>
<dbReference type="Gene3D" id="3.40.50.150">
    <property type="entry name" value="Vaccinia Virus protein VP39"/>
    <property type="match status" value="1"/>
</dbReference>
<evidence type="ECO:0000313" key="7">
    <source>
        <dbReference type="EMBL" id="CAA6829727.1"/>
    </source>
</evidence>
<dbReference type="EMBL" id="CACVAT010000546">
    <property type="protein sequence ID" value="CAA6829727.1"/>
    <property type="molecule type" value="Genomic_DNA"/>
</dbReference>
<dbReference type="Pfam" id="PF02353">
    <property type="entry name" value="CMAS"/>
    <property type="match status" value="1"/>
</dbReference>
<comment type="similarity">
    <text evidence="1">Belongs to the CFA/CMAS family.</text>
</comment>
<evidence type="ECO:0000256" key="3">
    <source>
        <dbReference type="ARBA" id="ARBA00022679"/>
    </source>
</evidence>
<dbReference type="CDD" id="cd02440">
    <property type="entry name" value="AdoMet_MTases"/>
    <property type="match status" value="1"/>
</dbReference>
<dbReference type="PANTHER" id="PTHR43667:SF2">
    <property type="entry name" value="FATTY ACID C-METHYL TRANSFERASE"/>
    <property type="match status" value="1"/>
</dbReference>
<name>A0A6S6UJB7_9GAMM</name>
<protein>
    <submittedName>
        <fullName evidence="7">SAM-dependent methyltransferase</fullName>
    </submittedName>
</protein>
<sequence length="423" mass="48334">MKSNTLVLPNSNDSIMTSPRWIDHLAKRILSSKLAQIEYGQLTLLEGDSRQVFGQLNEQCSLDITLRVHDAQSYSDVAFGGTVGSGESYMAKSWECDDLTGLVRLLLINREVLDGLDGGAGKLMLPLNKLFHWLHRNNLKGSRKNIGAHYDLGNDMFELFLDPTMMYSSGIFEHDNASMQEASETKLKRICDKLQLSPADHVVEIGTGWGGFAIYAAKHYRCQVTTTTISAEQHRYAQEKVEAEGLSDKITLLLEDYRDLTGQYDKLVSIEMIEAVGHAWYDNYFKQCSNLLKPDGMMLLQAITIADQRYKVAKREVDFIQRYIFPGGCLPSVTEIGKSITKVTDMRFYHLEDIGPHYATTLRKWRERFFENWPQIKKLGYSDTFSRMWEYYLCYCEGGFEERAIGTIQVLMIKPDCRREAVV</sequence>
<evidence type="ECO:0000256" key="1">
    <source>
        <dbReference type="ARBA" id="ARBA00010815"/>
    </source>
</evidence>
<dbReference type="PANTHER" id="PTHR43667">
    <property type="entry name" value="CYCLOPROPANE-FATTY-ACYL-PHOSPHOLIPID SYNTHASE"/>
    <property type="match status" value="1"/>
</dbReference>